<sequence length="554" mass="64126">MAPREFLRLPHEIRHNIYRAYFTLDDGYVYQPESDKLVAADGQPLNLALMYTCRFIASETKDLPLQHNAVTFSTVYRPEWRAWAARFDYLLRAQLFMQTRLLIELGGSGFITPDIYAQIDDKFPWFISGLRYAVRNNRIQDDYDRGRYVHQVCWASEWRMLDTVTSRNVLFRGVNGSRYEISQAIKFALRLVARGLGDDSNEHLARWLEGWQGREGLLQFLDHCYEPWDMPPISELESMGKRFGDDDTWLQLQDGWENDRHARCPVGYRSKHRFSATATAIRFLSNLPTDKRSTMRELVLNEDHIAVGFQQCHSHGLVALHKENPQLRVELRASLPNNILQASNMFGDAYEFQSRAEDLGRYGTHHIDAPGIFKEVSQWSTEALATVDSGMSVASYSLVFCGEPCIDLCSEIFQQVVQRDAAFFIAFEKCFPGLLYGYGSTFSFSIHPRALEALAHLVNQTSVLRANFHTGVLWDADKFVQELTGLRPDTIEGRRKVNHLLLARERPRFDLPHTMPHWFDLMMENYECGEVPLRRELYEARLAHRQALRRLLGE</sequence>
<proteinExistence type="predicted"/>
<name>A0A8H5TIJ6_9HYPO</name>
<evidence type="ECO:0000313" key="1">
    <source>
        <dbReference type="EMBL" id="KAF5669112.1"/>
    </source>
</evidence>
<comment type="caution">
    <text evidence="1">The sequence shown here is derived from an EMBL/GenBank/DDBJ whole genome shotgun (WGS) entry which is preliminary data.</text>
</comment>
<accession>A0A8H5TIJ6</accession>
<dbReference type="EMBL" id="JAAOAK010000380">
    <property type="protein sequence ID" value="KAF5669112.1"/>
    <property type="molecule type" value="Genomic_DNA"/>
</dbReference>
<keyword evidence="2" id="KW-1185">Reference proteome</keyword>
<dbReference type="AlphaFoldDB" id="A0A8H5TIJ6"/>
<dbReference type="Proteomes" id="UP000562682">
    <property type="component" value="Unassembled WGS sequence"/>
</dbReference>
<gene>
    <name evidence="1" type="ORF">FDENT_11626</name>
</gene>
<reference evidence="1 2" key="1">
    <citation type="submission" date="2020-05" db="EMBL/GenBank/DDBJ databases">
        <title>Identification and distribution of gene clusters putatively required for synthesis of sphingolipid metabolism inhibitors in phylogenetically diverse species of the filamentous fungus Fusarium.</title>
        <authorList>
            <person name="Kim H.-S."/>
            <person name="Busman M."/>
            <person name="Brown D.W."/>
            <person name="Divon H."/>
            <person name="Uhlig S."/>
            <person name="Proctor R.H."/>
        </authorList>
    </citation>
    <scope>NUCLEOTIDE SEQUENCE [LARGE SCALE GENOMIC DNA]</scope>
    <source>
        <strain evidence="1 2">NRRL 25311</strain>
    </source>
</reference>
<organism evidence="1 2">
    <name type="scientific">Fusarium denticulatum</name>
    <dbReference type="NCBI Taxonomy" id="48507"/>
    <lineage>
        <taxon>Eukaryota</taxon>
        <taxon>Fungi</taxon>
        <taxon>Dikarya</taxon>
        <taxon>Ascomycota</taxon>
        <taxon>Pezizomycotina</taxon>
        <taxon>Sordariomycetes</taxon>
        <taxon>Hypocreomycetidae</taxon>
        <taxon>Hypocreales</taxon>
        <taxon>Nectriaceae</taxon>
        <taxon>Fusarium</taxon>
        <taxon>Fusarium fujikuroi species complex</taxon>
    </lineage>
</organism>
<evidence type="ECO:0000313" key="2">
    <source>
        <dbReference type="Proteomes" id="UP000562682"/>
    </source>
</evidence>
<protein>
    <submittedName>
        <fullName evidence="1">Uncharacterized protein</fullName>
    </submittedName>
</protein>